<evidence type="ECO:0000256" key="1">
    <source>
        <dbReference type="SAM" id="MobiDB-lite"/>
    </source>
</evidence>
<reference evidence="4" key="1">
    <citation type="journal article" date="2023" name="Microb. Genom.">
        <title>Mesoterricola silvestris gen. nov., sp. nov., Mesoterricola sediminis sp. nov., Geothrix oryzae sp. nov., Geothrix edaphica sp. nov., Geothrix rubra sp. nov., and Geothrix limicola sp. nov., six novel members of Acidobacteriota isolated from soils.</title>
        <authorList>
            <person name="Weisberg A.J."/>
            <person name="Pearce E."/>
            <person name="Kramer C.G."/>
            <person name="Chang J.H."/>
            <person name="Clarke C.R."/>
        </authorList>
    </citation>
    <scope>NUCLEOTIDE SEQUENCE</scope>
    <source>
        <strain evidence="4">ND06-05F</strain>
    </source>
</reference>
<dbReference type="Pfam" id="PF13556">
    <property type="entry name" value="HTH_30"/>
    <property type="match status" value="1"/>
</dbReference>
<evidence type="ECO:0000259" key="3">
    <source>
        <dbReference type="Pfam" id="PF25906"/>
    </source>
</evidence>
<accession>A0AAJ2PYI2</accession>
<dbReference type="Pfam" id="PF25906">
    <property type="entry name" value="PucR-like_N"/>
    <property type="match status" value="1"/>
</dbReference>
<dbReference type="InterPro" id="IPR025736">
    <property type="entry name" value="PucR_C-HTH_dom"/>
</dbReference>
<protein>
    <submittedName>
        <fullName evidence="4">Helix-turn-helix domain-containing protein</fullName>
    </submittedName>
</protein>
<evidence type="ECO:0000313" key="5">
    <source>
        <dbReference type="Proteomes" id="UP001273589"/>
    </source>
</evidence>
<dbReference type="InterPro" id="IPR051448">
    <property type="entry name" value="CdaR-like_regulators"/>
</dbReference>
<feature type="compositionally biased region" description="Pro residues" evidence="1">
    <location>
        <begin position="396"/>
        <end position="406"/>
    </location>
</feature>
<feature type="region of interest" description="Disordered" evidence="1">
    <location>
        <begin position="387"/>
        <end position="418"/>
    </location>
</feature>
<dbReference type="PANTHER" id="PTHR33744:SF1">
    <property type="entry name" value="DNA-BINDING TRANSCRIPTIONAL ACTIVATOR ADER"/>
    <property type="match status" value="1"/>
</dbReference>
<feature type="domain" description="PucR-like N-terminal" evidence="3">
    <location>
        <begin position="4"/>
        <end position="170"/>
    </location>
</feature>
<dbReference type="RefSeq" id="WP_319698180.1">
    <property type="nucleotide sequence ID" value="NZ_JARAWN010000432.1"/>
</dbReference>
<dbReference type="InterPro" id="IPR042070">
    <property type="entry name" value="PucR_C-HTH_sf"/>
</dbReference>
<gene>
    <name evidence="4" type="ORF">PV367_38905</name>
</gene>
<dbReference type="PANTHER" id="PTHR33744">
    <property type="entry name" value="CARBOHYDRATE DIACID REGULATOR"/>
    <property type="match status" value="1"/>
</dbReference>
<dbReference type="InterPro" id="IPR058663">
    <property type="entry name" value="PucR-like_N"/>
</dbReference>
<proteinExistence type="predicted"/>
<evidence type="ECO:0000313" key="4">
    <source>
        <dbReference type="EMBL" id="MDX3135636.1"/>
    </source>
</evidence>
<name>A0AAJ2PYI2_9ACTN</name>
<feature type="domain" description="PucR C-terminal helix-turn-helix" evidence="2">
    <location>
        <begin position="330"/>
        <end position="388"/>
    </location>
</feature>
<sequence length="418" mass="45437">MDPFAVVPHRLAEFLRPQLDEIAGEVQREVQLQVPEYARPADDAYVRTIRAGVTQALTLFVDRIADTGQNRDRDHVVHTYQEIGRGESGEGRGLEVLQAALRLGGRAAWRRMMKAADELALDSGEVAALADAAFTHMHEIMQAATEGHTEARLRSSGELQRRRKRLLDLLFADLPASPDTVEELARAARWPVPRRVAVIAVGGTGQEEDKRQLLPAGVLADPTARPARLVIPEPDTTGPSHGRALAPALRGRPAAVGPTVPLAQIADSLRWAARALSLMQRGVLPGEGLVRCADHLSTLILYADEPLVRALSYRVLAPLSGIPAPQRGRLAETLLAWLQSESSVAGTALRLHIHPQTVRYRMRQLEKLFGDSLRDSETRFELEIALRAGAASGPPRENPGPVPEPVRPSVSSVRSTGG</sequence>
<feature type="compositionally biased region" description="Low complexity" evidence="1">
    <location>
        <begin position="407"/>
        <end position="418"/>
    </location>
</feature>
<evidence type="ECO:0000259" key="2">
    <source>
        <dbReference type="Pfam" id="PF13556"/>
    </source>
</evidence>
<organism evidence="4 5">
    <name type="scientific">Streptomyces europaeiscabiei</name>
    <dbReference type="NCBI Taxonomy" id="146819"/>
    <lineage>
        <taxon>Bacteria</taxon>
        <taxon>Bacillati</taxon>
        <taxon>Actinomycetota</taxon>
        <taxon>Actinomycetes</taxon>
        <taxon>Kitasatosporales</taxon>
        <taxon>Streptomycetaceae</taxon>
        <taxon>Streptomyces</taxon>
    </lineage>
</organism>
<dbReference type="AlphaFoldDB" id="A0AAJ2PYI2"/>
<dbReference type="Gene3D" id="1.10.10.2840">
    <property type="entry name" value="PucR C-terminal helix-turn-helix domain"/>
    <property type="match status" value="1"/>
</dbReference>
<dbReference type="Proteomes" id="UP001273589">
    <property type="component" value="Unassembled WGS sequence"/>
</dbReference>
<dbReference type="EMBL" id="JARAWN010000432">
    <property type="protein sequence ID" value="MDX3135636.1"/>
    <property type="molecule type" value="Genomic_DNA"/>
</dbReference>
<comment type="caution">
    <text evidence="4">The sequence shown here is derived from an EMBL/GenBank/DDBJ whole genome shotgun (WGS) entry which is preliminary data.</text>
</comment>